<keyword evidence="4" id="KW-1185">Reference proteome</keyword>
<dbReference type="EMBL" id="FPBV01000002">
    <property type="protein sequence ID" value="SFU45047.1"/>
    <property type="molecule type" value="Genomic_DNA"/>
</dbReference>
<dbReference type="PANTHER" id="PTHR43283:SF11">
    <property type="entry name" value="BETA-LACTAMASE-RELATED DOMAIN-CONTAINING PROTEIN"/>
    <property type="match status" value="1"/>
</dbReference>
<proteinExistence type="predicted"/>
<evidence type="ECO:0000313" key="4">
    <source>
        <dbReference type="Proteomes" id="UP000183508"/>
    </source>
</evidence>
<reference evidence="4" key="1">
    <citation type="submission" date="2016-10" db="EMBL/GenBank/DDBJ databases">
        <authorList>
            <person name="Varghese N."/>
        </authorList>
    </citation>
    <scope>NUCLEOTIDE SEQUENCE [LARGE SCALE GENOMIC DNA]</scope>
    <source>
        <strain evidence="4">DSM 17980</strain>
    </source>
</reference>
<dbReference type="GO" id="GO:0016787">
    <property type="term" value="F:hydrolase activity"/>
    <property type="evidence" value="ECO:0007669"/>
    <property type="project" value="UniProtKB-KW"/>
</dbReference>
<dbReference type="OrthoDB" id="9770183at2"/>
<gene>
    <name evidence="3" type="ORF">SAMN05421543_10285</name>
</gene>
<evidence type="ECO:0000259" key="2">
    <source>
        <dbReference type="Pfam" id="PF00144"/>
    </source>
</evidence>
<dbReference type="AlphaFoldDB" id="A0A1I7G9D2"/>
<protein>
    <submittedName>
        <fullName evidence="3">CubicO group peptidase, beta-lactamase class C family</fullName>
    </submittedName>
</protein>
<keyword evidence="1" id="KW-0378">Hydrolase</keyword>
<dbReference type="RefSeq" id="WP_074949443.1">
    <property type="nucleotide sequence ID" value="NZ_FPBV01000002.1"/>
</dbReference>
<accession>A0A1I7G9D2</accession>
<evidence type="ECO:0000256" key="1">
    <source>
        <dbReference type="ARBA" id="ARBA00022801"/>
    </source>
</evidence>
<dbReference type="Proteomes" id="UP000183508">
    <property type="component" value="Unassembled WGS sequence"/>
</dbReference>
<dbReference type="Pfam" id="PF00144">
    <property type="entry name" value="Beta-lactamase"/>
    <property type="match status" value="1"/>
</dbReference>
<dbReference type="SUPFAM" id="SSF56601">
    <property type="entry name" value="beta-lactamase/transpeptidase-like"/>
    <property type="match status" value="1"/>
</dbReference>
<dbReference type="STRING" id="392015.SAMN05421543_10285"/>
<dbReference type="Gene3D" id="3.40.710.10">
    <property type="entry name" value="DD-peptidase/beta-lactamase superfamily"/>
    <property type="match status" value="1"/>
</dbReference>
<organism evidence="3 4">
    <name type="scientific">Alicyclobacillus macrosporangiidus</name>
    <dbReference type="NCBI Taxonomy" id="392015"/>
    <lineage>
        <taxon>Bacteria</taxon>
        <taxon>Bacillati</taxon>
        <taxon>Bacillota</taxon>
        <taxon>Bacilli</taxon>
        <taxon>Bacillales</taxon>
        <taxon>Alicyclobacillaceae</taxon>
        <taxon>Alicyclobacillus</taxon>
    </lineage>
</organism>
<evidence type="ECO:0000313" key="3">
    <source>
        <dbReference type="EMBL" id="SFU45047.1"/>
    </source>
</evidence>
<dbReference type="InterPro" id="IPR001466">
    <property type="entry name" value="Beta-lactam-related"/>
</dbReference>
<name>A0A1I7G9D2_9BACL</name>
<dbReference type="InterPro" id="IPR050789">
    <property type="entry name" value="Diverse_Enzym_Activities"/>
</dbReference>
<feature type="domain" description="Beta-lactamase-related" evidence="2">
    <location>
        <begin position="11"/>
        <end position="341"/>
    </location>
</feature>
<dbReference type="InterPro" id="IPR012338">
    <property type="entry name" value="Beta-lactam/transpept-like"/>
</dbReference>
<dbReference type="PANTHER" id="PTHR43283">
    <property type="entry name" value="BETA-LACTAMASE-RELATED"/>
    <property type="match status" value="1"/>
</dbReference>
<sequence>MKFDTDKLDVIRQTVRREVEEGHLPGAAFAVGIGQDMVLQDAMGYAEHHQGVVRLVEHGTLFDLASLTKVVATLPSVLSLVDDGVIHLSQPLVEFLPDFAAGDPRKERVTVFHLLTHTSGLPAHRPYYRMCQTPSDVVSAVLNEPLEAEPGSRVTYSDLGFILLGELVRVVTGERLDAYARRRIFSPIGMCQTTYLPDASWHDRIAATEAQDGRGPKVGIVHDENAEAMGGVSGHAGLFSTLSDVVRYVQAWLDPNAGVLSPSVRVVAVRCQTRGLNGVRGLGWVGRGDGFDHMGDLWPTTAVGHTGFTGTSVAFDPMSRLWFVLLTNDVHYGRDRRGIRRLRPRLHNLVAAAIRDVPWR</sequence>